<protein>
    <submittedName>
        <fullName evidence="1">Uncharacterized protein</fullName>
    </submittedName>
</protein>
<accession>A0ACC2FQS8</accession>
<organism evidence="1 2">
    <name type="scientific">Dallia pectoralis</name>
    <name type="common">Alaska blackfish</name>
    <dbReference type="NCBI Taxonomy" id="75939"/>
    <lineage>
        <taxon>Eukaryota</taxon>
        <taxon>Metazoa</taxon>
        <taxon>Chordata</taxon>
        <taxon>Craniata</taxon>
        <taxon>Vertebrata</taxon>
        <taxon>Euteleostomi</taxon>
        <taxon>Actinopterygii</taxon>
        <taxon>Neopterygii</taxon>
        <taxon>Teleostei</taxon>
        <taxon>Protacanthopterygii</taxon>
        <taxon>Esociformes</taxon>
        <taxon>Umbridae</taxon>
        <taxon>Dallia</taxon>
    </lineage>
</organism>
<gene>
    <name evidence="1" type="ORF">DPEC_G00257720</name>
</gene>
<dbReference type="Proteomes" id="UP001157502">
    <property type="component" value="Chromosome 23"/>
</dbReference>
<sequence>MTAIVLHCLVVSLLSVTYAWDCQKGKVNHLMQIDAGHGQVVATDTSQIPYSLRGSKWSRQPGSMTHITVGPAGTWGVNKRDEIYKYVAGDWVLLAQGSLKQVDAGGDQFIVGTDRQGKPFCLGSRATLGYKGPGSPLPWKELPGNVKYFSCGPFVCWAVNKDDSIFFMNPNCENNGWSGVDGKLSTVEVATDGSVFGVNSAGDVFTRDGVTSDKPWGAGWSNIPMKTRMKHVTYDLGRLWVIAKSGMVFMCTL</sequence>
<proteinExistence type="predicted"/>
<evidence type="ECO:0000313" key="2">
    <source>
        <dbReference type="Proteomes" id="UP001157502"/>
    </source>
</evidence>
<reference evidence="1" key="1">
    <citation type="submission" date="2021-05" db="EMBL/GenBank/DDBJ databases">
        <authorList>
            <person name="Pan Q."/>
            <person name="Jouanno E."/>
            <person name="Zahm M."/>
            <person name="Klopp C."/>
            <person name="Cabau C."/>
            <person name="Louis A."/>
            <person name="Berthelot C."/>
            <person name="Parey E."/>
            <person name="Roest Crollius H."/>
            <person name="Montfort J."/>
            <person name="Robinson-Rechavi M."/>
            <person name="Bouchez O."/>
            <person name="Lampietro C."/>
            <person name="Lopez Roques C."/>
            <person name="Donnadieu C."/>
            <person name="Postlethwait J."/>
            <person name="Bobe J."/>
            <person name="Dillon D."/>
            <person name="Chandos A."/>
            <person name="von Hippel F."/>
            <person name="Guiguen Y."/>
        </authorList>
    </citation>
    <scope>NUCLEOTIDE SEQUENCE</scope>
    <source>
        <strain evidence="1">YG-Jan2019</strain>
    </source>
</reference>
<name>A0ACC2FQS8_DALPE</name>
<evidence type="ECO:0000313" key="1">
    <source>
        <dbReference type="EMBL" id="KAJ7993730.1"/>
    </source>
</evidence>
<keyword evidence="2" id="KW-1185">Reference proteome</keyword>
<comment type="caution">
    <text evidence="1">The sequence shown here is derived from an EMBL/GenBank/DDBJ whole genome shotgun (WGS) entry which is preliminary data.</text>
</comment>
<dbReference type="EMBL" id="CM055750">
    <property type="protein sequence ID" value="KAJ7993730.1"/>
    <property type="molecule type" value="Genomic_DNA"/>
</dbReference>